<keyword evidence="3" id="KW-0575">Peroxidase</keyword>
<dbReference type="GO" id="GO:0004602">
    <property type="term" value="F:glutathione peroxidase activity"/>
    <property type="evidence" value="ECO:0007669"/>
    <property type="project" value="UniProtKB-EC"/>
</dbReference>
<dbReference type="Pfam" id="PF00255">
    <property type="entry name" value="GSHPx"/>
    <property type="match status" value="1"/>
</dbReference>
<keyword evidence="5" id="KW-0560">Oxidoreductase</keyword>
<dbReference type="InterPro" id="IPR029760">
    <property type="entry name" value="GPX_CS"/>
</dbReference>
<keyword evidence="4" id="KW-0712">Selenocysteine</keyword>
<dbReference type="GO" id="GO:0006749">
    <property type="term" value="P:glutathione metabolic process"/>
    <property type="evidence" value="ECO:0007669"/>
    <property type="project" value="TreeGrafter"/>
</dbReference>
<reference evidence="6 7" key="1">
    <citation type="submission" date="2019-07" db="EMBL/GenBank/DDBJ databases">
        <title>MOCV-1 from Australia.</title>
        <authorList>
            <person name="Sarker S."/>
        </authorList>
    </citation>
    <scope>NUCLEOTIDE SEQUENCE [LARGE SCALE GENOMIC DNA]</scope>
    <source>
        <strain evidence="6">NT2017</strain>
    </source>
</reference>
<proteinExistence type="inferred from homology"/>
<evidence type="ECO:0000256" key="3">
    <source>
        <dbReference type="ARBA" id="ARBA00022559"/>
    </source>
</evidence>
<evidence type="ECO:0000313" key="7">
    <source>
        <dbReference type="Proteomes" id="UP000515502"/>
    </source>
</evidence>
<dbReference type="PIRSF" id="PIRSF000303">
    <property type="entry name" value="Glutathion_perox"/>
    <property type="match status" value="1"/>
</dbReference>
<gene>
    <name evidence="6" type="primary">MC066L</name>
</gene>
<dbReference type="GO" id="GO:0010269">
    <property type="term" value="P:response to selenium ion"/>
    <property type="evidence" value="ECO:0007669"/>
    <property type="project" value="TreeGrafter"/>
</dbReference>
<dbReference type="EC" id="1.11.1.9" evidence="2"/>
<evidence type="ECO:0000256" key="1">
    <source>
        <dbReference type="ARBA" id="ARBA00006926"/>
    </source>
</evidence>
<evidence type="ECO:0000313" key="6">
    <source>
        <dbReference type="EMBL" id="QMV28568.1"/>
    </source>
</evidence>
<dbReference type="CDD" id="cd00340">
    <property type="entry name" value="GSH_Peroxidase"/>
    <property type="match status" value="1"/>
</dbReference>
<evidence type="ECO:0000256" key="2">
    <source>
        <dbReference type="ARBA" id="ARBA00012310"/>
    </source>
</evidence>
<dbReference type="PROSITE" id="PS51355">
    <property type="entry name" value="GLUTATHIONE_PEROXID_3"/>
    <property type="match status" value="1"/>
</dbReference>
<protein>
    <recommendedName>
        <fullName evidence="2">glutathione peroxidase</fullName>
        <ecNumber evidence="2">1.11.1.9</ecNumber>
    </recommendedName>
</protein>
<dbReference type="Proteomes" id="UP000515502">
    <property type="component" value="Segment"/>
</dbReference>
<dbReference type="PANTHER" id="PTHR11592:SF41">
    <property type="entry name" value="GLUTATHIONE PEROXIDASE 1"/>
    <property type="match status" value="1"/>
</dbReference>
<sequence>MADGSGARFPRFSELCAKYAAQLAAAETRSVYAFSARPITGGEPVSLGFLRGRVLLIENVASLSGSTVREYTQMNELQRRLGARGLVVLGFPCNQFGHQENAQNAEILPSLKHVRPGNGFEPNFMLFEKCEVNGARAHPLFAFLREALPAPSDDMSTLVSDPQLIAWSPVCRNDVAWNFEKFLVGADGTPVRRYSHRCQTLAVEPDIEALLPPPARGYYA</sequence>
<dbReference type="GO" id="GO:0042542">
    <property type="term" value="P:response to hydrogen peroxide"/>
    <property type="evidence" value="ECO:0007669"/>
    <property type="project" value="TreeGrafter"/>
</dbReference>
<comment type="similarity">
    <text evidence="1">Belongs to the glutathione peroxidase family.</text>
</comment>
<evidence type="ECO:0000256" key="4">
    <source>
        <dbReference type="ARBA" id="ARBA00022933"/>
    </source>
</evidence>
<name>A0A7G5AX67_MCV1</name>
<dbReference type="GO" id="GO:0042744">
    <property type="term" value="P:hydrogen peroxide catabolic process"/>
    <property type="evidence" value="ECO:0007669"/>
    <property type="project" value="TreeGrafter"/>
</dbReference>
<dbReference type="Gene3D" id="3.40.30.10">
    <property type="entry name" value="Glutaredoxin"/>
    <property type="match status" value="1"/>
</dbReference>
<dbReference type="FunFam" id="3.40.30.10:FF:000153">
    <property type="entry name" value="Glutathione peroxidase"/>
    <property type="match status" value="1"/>
</dbReference>
<dbReference type="InterPro" id="IPR036249">
    <property type="entry name" value="Thioredoxin-like_sf"/>
</dbReference>
<dbReference type="PRINTS" id="PR01011">
    <property type="entry name" value="GLUTPROXDASE"/>
</dbReference>
<organism evidence="6 7">
    <name type="scientific">Molluscum contagiosum virus subtype 1</name>
    <name type="common">MOCV</name>
    <name type="synonym">MCVI</name>
    <dbReference type="NCBI Taxonomy" id="10280"/>
    <lineage>
        <taxon>Viruses</taxon>
        <taxon>Varidnaviria</taxon>
        <taxon>Bamfordvirae</taxon>
        <taxon>Nucleocytoviricota</taxon>
        <taxon>Pokkesviricetes</taxon>
        <taxon>Chitovirales</taxon>
        <taxon>Poxviridae</taxon>
        <taxon>Chordopoxvirinae</taxon>
        <taxon>Molluscipoxvirus</taxon>
        <taxon>Molluscipoxvirus molluscum</taxon>
        <taxon>Molluscum contagiosum virus</taxon>
    </lineage>
</organism>
<dbReference type="InterPro" id="IPR000889">
    <property type="entry name" value="Glutathione_peroxidase"/>
</dbReference>
<dbReference type="EMBL" id="MN202187">
    <property type="protein sequence ID" value="QMV28568.1"/>
    <property type="molecule type" value="Genomic_DNA"/>
</dbReference>
<dbReference type="SUPFAM" id="SSF52833">
    <property type="entry name" value="Thioredoxin-like"/>
    <property type="match status" value="1"/>
</dbReference>
<dbReference type="PANTHER" id="PTHR11592">
    <property type="entry name" value="GLUTATHIONE PEROXIDASE"/>
    <property type="match status" value="1"/>
</dbReference>
<dbReference type="PROSITE" id="PS00763">
    <property type="entry name" value="GLUTATHIONE_PEROXID_2"/>
    <property type="match status" value="1"/>
</dbReference>
<evidence type="ECO:0000256" key="5">
    <source>
        <dbReference type="ARBA" id="ARBA00023002"/>
    </source>
</evidence>
<organismHost>
    <name type="scientific">Homo sapiens</name>
    <name type="common">Human</name>
    <dbReference type="NCBI Taxonomy" id="9606"/>
</organismHost>
<accession>A0A7G5AX67</accession>